<gene>
    <name evidence="2" type="primary">yaaA</name>
    <name evidence="2" type="ORF">E2605_15850</name>
</gene>
<comment type="caution">
    <text evidence="2">The sequence shown here is derived from an EMBL/GenBank/DDBJ whole genome shotgun (WGS) entry which is preliminary data.</text>
</comment>
<organism evidence="2 3">
    <name type="scientific">Dysgonomonas capnocytophagoides</name>
    <dbReference type="NCBI Taxonomy" id="45254"/>
    <lineage>
        <taxon>Bacteria</taxon>
        <taxon>Pseudomonadati</taxon>
        <taxon>Bacteroidota</taxon>
        <taxon>Bacteroidia</taxon>
        <taxon>Bacteroidales</taxon>
        <taxon>Dysgonomonadaceae</taxon>
        <taxon>Dysgonomonas</taxon>
    </lineage>
</organism>
<dbReference type="RefSeq" id="WP_134437178.1">
    <property type="nucleotide sequence ID" value="NZ_SOML01000011.1"/>
</dbReference>
<dbReference type="AlphaFoldDB" id="A0A4Y8KZE1"/>
<reference evidence="2 3" key="1">
    <citation type="submission" date="2019-03" db="EMBL/GenBank/DDBJ databases">
        <title>San Antonio Military Medical Center submission to MRSN (WRAIR), pending publication.</title>
        <authorList>
            <person name="Blyth D.M."/>
            <person name="Mccarthy S.L."/>
            <person name="Schall S.E."/>
            <person name="Stam J.A."/>
            <person name="Ong A.C."/>
            <person name="Mcgann P.T."/>
        </authorList>
    </citation>
    <scope>NUCLEOTIDE SEQUENCE [LARGE SCALE GENOMIC DNA]</scope>
    <source>
        <strain evidence="2 3">MRSN571793</strain>
    </source>
</reference>
<sequence length="253" mass="29227">MIITLSPAKVLDFSPKVSTTEYSEPTFISEAMELNDILKDLQVTEIGHLMKINPKQALEVYQYIHSFDMDISPRKQAAAAYNGIAYTGLNSATFDDNDWKFAQQHLVILSGLYGALRPSDMIMPYRLEMQTKLANSKGKDLYDYWKQDISAYFNQRLNEDNKVWLNLSSNEYSKVIDKKQLPKDFKIITPVFKEQTSQGFKQVTVYAKKARGMMARYVIQKQIENPEEIQLFDSEGYTFAAFLSTDSEWVFIR</sequence>
<keyword evidence="3" id="KW-1185">Reference proteome</keyword>
<accession>A0A4Y8KZE1</accession>
<proteinExistence type="inferred from homology"/>
<name>A0A4Y8KZE1_9BACT</name>
<dbReference type="OrthoDB" id="9777133at2"/>
<evidence type="ECO:0000313" key="3">
    <source>
        <dbReference type="Proteomes" id="UP000297861"/>
    </source>
</evidence>
<dbReference type="PANTHER" id="PTHR30283:SF4">
    <property type="entry name" value="PEROXIDE STRESS RESISTANCE PROTEIN YAAA"/>
    <property type="match status" value="1"/>
</dbReference>
<dbReference type="HAMAP" id="MF_00652">
    <property type="entry name" value="UPF0246"/>
    <property type="match status" value="1"/>
</dbReference>
<dbReference type="NCBIfam" id="NF002542">
    <property type="entry name" value="PRK02101.1-3"/>
    <property type="match status" value="1"/>
</dbReference>
<dbReference type="GO" id="GO:0033194">
    <property type="term" value="P:response to hydroperoxide"/>
    <property type="evidence" value="ECO:0007669"/>
    <property type="project" value="TreeGrafter"/>
</dbReference>
<comment type="similarity">
    <text evidence="1">Belongs to the UPF0246 family.</text>
</comment>
<evidence type="ECO:0000256" key="1">
    <source>
        <dbReference type="HAMAP-Rule" id="MF_00652"/>
    </source>
</evidence>
<protein>
    <recommendedName>
        <fullName evidence="1">UPF0246 protein E2605_15850</fullName>
    </recommendedName>
</protein>
<dbReference type="EMBL" id="SOML01000011">
    <property type="protein sequence ID" value="TFD94232.1"/>
    <property type="molecule type" value="Genomic_DNA"/>
</dbReference>
<dbReference type="Pfam" id="PF03883">
    <property type="entry name" value="H2O2_YaaD"/>
    <property type="match status" value="1"/>
</dbReference>
<evidence type="ECO:0000313" key="2">
    <source>
        <dbReference type="EMBL" id="TFD94232.1"/>
    </source>
</evidence>
<dbReference type="STRING" id="1121485.GCA_000426485_01362"/>
<dbReference type="GO" id="GO:0005829">
    <property type="term" value="C:cytosol"/>
    <property type="evidence" value="ECO:0007669"/>
    <property type="project" value="TreeGrafter"/>
</dbReference>
<dbReference type="Proteomes" id="UP000297861">
    <property type="component" value="Unassembled WGS sequence"/>
</dbReference>
<dbReference type="PANTHER" id="PTHR30283">
    <property type="entry name" value="PEROXIDE STRESS RESPONSE PROTEIN YAAA"/>
    <property type="match status" value="1"/>
</dbReference>
<dbReference type="InterPro" id="IPR005583">
    <property type="entry name" value="YaaA"/>
</dbReference>